<gene>
    <name evidence="2" type="ORF">KL86DPRO_10872</name>
</gene>
<reference evidence="2" key="1">
    <citation type="submission" date="2016-04" db="EMBL/GenBank/DDBJ databases">
        <authorList>
            <person name="Evans L.H."/>
            <person name="Alamgir A."/>
            <person name="Owens N."/>
            <person name="Weber N.D."/>
            <person name="Virtaneva K."/>
            <person name="Barbian K."/>
            <person name="Babar A."/>
            <person name="Rosenke K."/>
        </authorList>
    </citation>
    <scope>NUCLEOTIDE SEQUENCE</scope>
    <source>
        <strain evidence="2">86</strain>
    </source>
</reference>
<evidence type="ECO:0000313" key="2">
    <source>
        <dbReference type="EMBL" id="SBV95467.1"/>
    </source>
</evidence>
<name>A0A212J7N4_9DELT</name>
<accession>A0A212J7N4</accession>
<evidence type="ECO:0000256" key="1">
    <source>
        <dbReference type="SAM" id="Coils"/>
    </source>
</evidence>
<organism evidence="2">
    <name type="scientific">uncultured delta proteobacterium</name>
    <dbReference type="NCBI Taxonomy" id="34034"/>
    <lineage>
        <taxon>Bacteria</taxon>
        <taxon>Deltaproteobacteria</taxon>
        <taxon>environmental samples</taxon>
    </lineage>
</organism>
<keyword evidence="1" id="KW-0175">Coiled coil</keyword>
<sequence>MSAIESAINLLNSLKLSSVKQAEIDLLKTHLNLAKDKLSSLESENSGLLRENRELRNTIEQIKKDNQYLDLGACAVKKNDDGSIVDTPLCRDCHNPFRAKANNYSCGKCGVVVSREEVYRAIASVANP</sequence>
<proteinExistence type="predicted"/>
<feature type="coiled-coil region" evidence="1">
    <location>
        <begin position="24"/>
        <end position="65"/>
    </location>
</feature>
<protein>
    <submittedName>
        <fullName evidence="2">Uncharacterized protein</fullName>
    </submittedName>
</protein>
<dbReference type="EMBL" id="FLUQ01000001">
    <property type="protein sequence ID" value="SBV95467.1"/>
    <property type="molecule type" value="Genomic_DNA"/>
</dbReference>
<dbReference type="AlphaFoldDB" id="A0A212J7N4"/>